<feature type="compositionally biased region" description="Low complexity" evidence="1">
    <location>
        <begin position="242"/>
        <end position="262"/>
    </location>
</feature>
<evidence type="ECO:0000256" key="1">
    <source>
        <dbReference type="SAM" id="MobiDB-lite"/>
    </source>
</evidence>
<evidence type="ECO:0000313" key="5">
    <source>
        <dbReference type="EMBL" id="EMA03284.1"/>
    </source>
</evidence>
<dbReference type="Proteomes" id="UP000011603">
    <property type="component" value="Unassembled WGS sequence"/>
</dbReference>
<organism evidence="3 7">
    <name type="scientific">Haloferax mediterranei (strain ATCC 33500 / DSM 1411 / JCM 8866 / NBRC 14739 / NCIMB 2177 / R-4)</name>
    <name type="common">Halobacterium mediterranei</name>
    <dbReference type="NCBI Taxonomy" id="523841"/>
    <lineage>
        <taxon>Archaea</taxon>
        <taxon>Methanobacteriati</taxon>
        <taxon>Methanobacteriota</taxon>
        <taxon>Stenosarchaea group</taxon>
        <taxon>Halobacteria</taxon>
        <taxon>Halobacteriales</taxon>
        <taxon>Haloferacaceae</taxon>
        <taxon>Haloferax</taxon>
    </lineage>
</organism>
<dbReference type="RefSeq" id="WP_004572531.1">
    <property type="nucleotide sequence ID" value="NC_017941.2"/>
</dbReference>
<reference evidence="3" key="5">
    <citation type="submission" date="2014-05" db="EMBL/GenBank/DDBJ databases">
        <authorList>
            <person name="Wang L."/>
            <person name="Yang H."/>
            <person name="Xiang H."/>
        </authorList>
    </citation>
    <scope>NUCLEOTIDE SEQUENCE</scope>
    <source>
        <strain evidence="3">CGMCC 1.2087</strain>
    </source>
</reference>
<keyword evidence="2" id="KW-1133">Transmembrane helix</keyword>
<proteinExistence type="predicted"/>
<dbReference type="PaxDb" id="523841-HFX_1142"/>
<feature type="transmembrane region" description="Helical" evidence="2">
    <location>
        <begin position="328"/>
        <end position="351"/>
    </location>
</feature>
<reference evidence="6 10" key="6">
    <citation type="submission" date="2019-04" db="EMBL/GenBank/DDBJ databases">
        <title>Methylomes of two halophilic Archaea, Haloarcula marismortui and Haloferax mediterranei.</title>
        <authorList>
            <person name="DasSarma S."/>
            <person name="DasSarma P."/>
            <person name="DasSarma S."/>
            <person name="Fomenkov A."/>
            <person name="Vincze T."/>
            <person name="Anton B.P."/>
            <person name="Roberts R.J."/>
        </authorList>
    </citation>
    <scope>NUCLEOTIDE SEQUENCE [LARGE SCALE GENOMIC DNA]</scope>
    <source>
        <strain evidence="6">ATCC 33500</strain>
        <strain evidence="10">ATCC 33500 / DSM 1411 / JCM 8866 / NBRC 14739 / NCIMB 2177 / R-4</strain>
    </source>
</reference>
<dbReference type="EMBL" id="CP001868">
    <property type="protein sequence ID" value="AFK18858.1"/>
    <property type="molecule type" value="Genomic_DNA"/>
</dbReference>
<reference evidence="4 9" key="4">
    <citation type="submission" date="2014-04" db="EMBL/GenBank/DDBJ databases">
        <title>Transcriptional profiles of Haloferax mediterranei on the basis of nitrogen availability.</title>
        <authorList>
            <person name="Bautista V."/>
        </authorList>
    </citation>
    <scope>NUCLEOTIDE SEQUENCE [LARGE SCALE GENOMIC DNA]</scope>
    <source>
        <strain evidence="4">ATCC 33500</strain>
        <strain evidence="9">ATCC 33500 / DSM 1411 / JCM 8866 / NBRC 14739 / NCIMB 2177 / R-4</strain>
    </source>
</reference>
<feature type="transmembrane region" description="Helical" evidence="2">
    <location>
        <begin position="302"/>
        <end position="322"/>
    </location>
</feature>
<dbReference type="PATRIC" id="fig|523841.21.peg.966"/>
<dbReference type="Proteomes" id="UP000027075">
    <property type="component" value="Chromosome"/>
</dbReference>
<reference evidence="3" key="1">
    <citation type="journal article" date="2012" name="Appl. Environ. Microbiol.">
        <title>Identification of the haloarchaeal phasin (PhaP) that functions in polyhydroxyalkanoate accumulation and granule formation in Haloferax mediterranei.</title>
        <authorList>
            <person name="Cai S."/>
            <person name="Cai L."/>
            <person name="Liu H."/>
            <person name="Liu X."/>
            <person name="Han J."/>
            <person name="Zhou J."/>
            <person name="Xiang H."/>
        </authorList>
    </citation>
    <scope>NUCLEOTIDE SEQUENCE</scope>
    <source>
        <strain evidence="3">CGMCC 1.2087</strain>
    </source>
</reference>
<feature type="transmembrane region" description="Helical" evidence="2">
    <location>
        <begin position="111"/>
        <end position="130"/>
    </location>
</feature>
<feature type="region of interest" description="Disordered" evidence="1">
    <location>
        <begin position="240"/>
        <end position="268"/>
    </location>
</feature>
<protein>
    <submittedName>
        <fullName evidence="3">Uncharacterized protein</fullName>
    </submittedName>
</protein>
<dbReference type="EMBL" id="CP039139">
    <property type="protein sequence ID" value="QCQ75345.1"/>
    <property type="molecule type" value="Genomic_DNA"/>
</dbReference>
<evidence type="ECO:0000313" key="9">
    <source>
        <dbReference type="Proteomes" id="UP000027075"/>
    </source>
</evidence>
<dbReference type="OrthoDB" id="169315at2157"/>
<evidence type="ECO:0000313" key="7">
    <source>
        <dbReference type="Proteomes" id="UP000006469"/>
    </source>
</evidence>
<reference evidence="3 7" key="2">
    <citation type="journal article" date="2012" name="J. Bacteriol.">
        <title>Complete genome sequence of the metabolically versatile halophilic archaeon Haloferax mediterranei, a poly(3-hydroxybutyrate-co-3-hydroxyvalerate) producer.</title>
        <authorList>
            <person name="Han J."/>
            <person name="Zhang F."/>
            <person name="Hou J."/>
            <person name="Liu X."/>
            <person name="Li M."/>
            <person name="Liu H."/>
            <person name="Cai L."/>
            <person name="Zhang B."/>
            <person name="Chen Y."/>
            <person name="Zhou J."/>
            <person name="Hu S."/>
            <person name="Xiang H."/>
        </authorList>
    </citation>
    <scope>NUCLEOTIDE SEQUENCE [LARGE SCALE GENOMIC DNA]</scope>
    <source>
        <strain evidence="7">ATCC 33500 / DSM 1411 / JCM 8866 / NBRC 14739 / NCIMB 2177 / R-4</strain>
        <strain evidence="3">CGMCC 1.2087</strain>
    </source>
</reference>
<keyword evidence="2" id="KW-0472">Membrane</keyword>
<evidence type="ECO:0000313" key="10">
    <source>
        <dbReference type="Proteomes" id="UP000299011"/>
    </source>
</evidence>
<dbReference type="Proteomes" id="UP000299011">
    <property type="component" value="Chromosome"/>
</dbReference>
<keyword evidence="2" id="KW-0812">Transmembrane</keyword>
<dbReference type="Proteomes" id="UP000006469">
    <property type="component" value="Chromosome"/>
</dbReference>
<evidence type="ECO:0000313" key="8">
    <source>
        <dbReference type="Proteomes" id="UP000011603"/>
    </source>
</evidence>
<keyword evidence="8" id="KW-1185">Reference proteome</keyword>
<dbReference type="EMBL" id="CP007551">
    <property type="protein sequence ID" value="AHZ21778.1"/>
    <property type="molecule type" value="Genomic_DNA"/>
</dbReference>
<dbReference type="eggNOG" id="arCOG03920">
    <property type="taxonomic scope" value="Archaea"/>
</dbReference>
<dbReference type="AlphaFoldDB" id="I3R3P8"/>
<feature type="region of interest" description="Disordered" evidence="1">
    <location>
        <begin position="440"/>
        <end position="465"/>
    </location>
</feature>
<accession>I3R3P8</accession>
<dbReference type="HOGENOM" id="CLU_587442_0_0_2"/>
<dbReference type="KEGG" id="hme:HFX_1142"/>
<gene>
    <name evidence="3" type="ordered locus">HFX_1142</name>
    <name evidence="4" type="ORF">BM92_03500</name>
    <name evidence="5" type="ORF">C439_04780</name>
    <name evidence="6" type="ORF">E6P09_08730</name>
</gene>
<dbReference type="EMBL" id="AOLO01000006">
    <property type="protein sequence ID" value="EMA03284.1"/>
    <property type="molecule type" value="Genomic_DNA"/>
</dbReference>
<evidence type="ECO:0000313" key="6">
    <source>
        <dbReference type="EMBL" id="QCQ75345.1"/>
    </source>
</evidence>
<evidence type="ECO:0000256" key="2">
    <source>
        <dbReference type="SAM" id="Phobius"/>
    </source>
</evidence>
<name>I3R3P8_HALMT</name>
<reference evidence="5 8" key="3">
    <citation type="journal article" date="2014" name="PLoS Genet.">
        <title>Phylogenetically driven sequencing of extremely halophilic archaea reveals strategies for static and dynamic osmo-response.</title>
        <authorList>
            <person name="Becker E.A."/>
            <person name="Seitzer P.M."/>
            <person name="Tritt A."/>
            <person name="Larsen D."/>
            <person name="Krusor M."/>
            <person name="Yao A.I."/>
            <person name="Wu D."/>
            <person name="Madern D."/>
            <person name="Eisen J.A."/>
            <person name="Darling A.E."/>
            <person name="Facciotti M.T."/>
        </authorList>
    </citation>
    <scope>NUCLEOTIDE SEQUENCE [LARGE SCALE GENOMIC DNA]</scope>
    <source>
        <strain evidence="5">ATCC 33500</strain>
        <strain evidence="8">ATCC 33500 / DSM 1411 / JCM 8866 / NBRC 14739 / NCIMB 2177 / R-4</strain>
    </source>
</reference>
<evidence type="ECO:0000313" key="3">
    <source>
        <dbReference type="EMBL" id="AFK18858.1"/>
    </source>
</evidence>
<evidence type="ECO:0000313" key="4">
    <source>
        <dbReference type="EMBL" id="AHZ21778.1"/>
    </source>
</evidence>
<dbReference type="GeneID" id="40156497"/>
<sequence>MKRSPSSYLAVLGVGLVAVAAVVTSSHPLYAVVVLSWLDLTTSLVRRTCQTLFAAPRETVSPTGAAPAPEGGNSTLSPYEQGFFRFFSAKVGSVTVADRLPPVSLHNVRPFVNVVFLSLFFFIPVAAVGVSSKVVSSPVFDEFWSRPTPLILAAGTLASAAKHGLLVRNHARSEWPTAGAVAPRWRFGLWMLYWVPLWFLTALHATGPEVGDLLTLVAGLVVVGRTVRDIRSFGDAAGATESTRSSANTTDSASSTVSSLPSGEPCSTIRPNRRAVRLAGAVDSLLPFGNAASSFRRVEGQYAIAVVLLVGVPLVGHEVWGITSLPLLGAATVATLGAYIGVVALIGVVHFELAFGALEYRLSDDELVAYDRRLDAVQWCVPLDAIRDATAERALFDSPPATDAAMVALDRTDDAAETEPYRFYCHSLAFVDEPERVAERLTSIRSGPEEGQNASDAHAQRPVST</sequence>